<dbReference type="Proteomes" id="UP000548326">
    <property type="component" value="Unassembled WGS sequence"/>
</dbReference>
<dbReference type="EMBL" id="JACHCA010000011">
    <property type="protein sequence ID" value="MBB6129793.1"/>
    <property type="molecule type" value="Genomic_DNA"/>
</dbReference>
<protein>
    <recommendedName>
        <fullName evidence="6">F0F1-ATPase subunit Ca2+/Mg2+ transporter</fullName>
    </recommendedName>
</protein>
<proteinExistence type="predicted"/>
<keyword evidence="4" id="KW-1185">Reference proteome</keyword>
<keyword evidence="1" id="KW-1133">Transmembrane helix</keyword>
<evidence type="ECO:0000313" key="5">
    <source>
        <dbReference type="Proteomes" id="UP000548326"/>
    </source>
</evidence>
<dbReference type="STRING" id="354630.SAMN05421821_12216"/>
<dbReference type="Proteomes" id="UP000541583">
    <property type="component" value="Unassembled WGS sequence"/>
</dbReference>
<evidence type="ECO:0000313" key="3">
    <source>
        <dbReference type="EMBL" id="MBB6129793.1"/>
    </source>
</evidence>
<evidence type="ECO:0008006" key="6">
    <source>
        <dbReference type="Google" id="ProtNLM"/>
    </source>
</evidence>
<gene>
    <name evidence="3" type="ORF">HDF22_003925</name>
    <name evidence="2" type="ORF">HDF23_005587</name>
</gene>
<dbReference type="RefSeq" id="WP_076378404.1">
    <property type="nucleotide sequence ID" value="NZ_FTMG01000022.1"/>
</dbReference>
<evidence type="ECO:0000313" key="2">
    <source>
        <dbReference type="EMBL" id="MBB6112804.1"/>
    </source>
</evidence>
<sequence length="63" mass="6812">MKHHEEEEKSLDFVFYLVGLVSGLFIGAIIDKGFTWIAVGGVLGLLTAGFFVTVLVKGRGEKA</sequence>
<evidence type="ECO:0000313" key="4">
    <source>
        <dbReference type="Proteomes" id="UP000541583"/>
    </source>
</evidence>
<dbReference type="OrthoDB" id="798881at2"/>
<keyword evidence="1" id="KW-0472">Membrane</keyword>
<comment type="caution">
    <text evidence="3">The sequence shown here is derived from an EMBL/GenBank/DDBJ whole genome shotgun (WGS) entry which is preliminary data.</text>
</comment>
<organism evidence="3 5">
    <name type="scientific">Mucilaginibacter lappiensis</name>
    <dbReference type="NCBI Taxonomy" id="354630"/>
    <lineage>
        <taxon>Bacteria</taxon>
        <taxon>Pseudomonadati</taxon>
        <taxon>Bacteroidota</taxon>
        <taxon>Sphingobacteriia</taxon>
        <taxon>Sphingobacteriales</taxon>
        <taxon>Sphingobacteriaceae</taxon>
        <taxon>Mucilaginibacter</taxon>
    </lineage>
</organism>
<evidence type="ECO:0000256" key="1">
    <source>
        <dbReference type="SAM" id="Phobius"/>
    </source>
</evidence>
<feature type="transmembrane region" description="Helical" evidence="1">
    <location>
        <begin position="36"/>
        <end position="56"/>
    </location>
</feature>
<dbReference type="AlphaFoldDB" id="A0A1N7G2T3"/>
<reference evidence="4 5" key="1">
    <citation type="submission" date="2020-08" db="EMBL/GenBank/DDBJ databases">
        <title>Genomic Encyclopedia of Type Strains, Phase IV (KMG-V): Genome sequencing to study the core and pangenomes of soil and plant-associated prokaryotes.</title>
        <authorList>
            <person name="Whitman W."/>
        </authorList>
    </citation>
    <scope>NUCLEOTIDE SEQUENCE [LARGE SCALE GENOMIC DNA]</scope>
    <source>
        <strain evidence="2 4">ANJLi2</strain>
        <strain evidence="3 5">MP601</strain>
    </source>
</reference>
<accession>A0A1N7G2T3</accession>
<keyword evidence="1" id="KW-0812">Transmembrane</keyword>
<dbReference type="EMBL" id="JACHCB010000022">
    <property type="protein sequence ID" value="MBB6112804.1"/>
    <property type="molecule type" value="Genomic_DNA"/>
</dbReference>
<name>A0A1N7G2T3_9SPHI</name>
<feature type="transmembrane region" description="Helical" evidence="1">
    <location>
        <begin position="12"/>
        <end position="30"/>
    </location>
</feature>